<organism evidence="2 3">
    <name type="scientific">Bifidobacterium mongoliense</name>
    <dbReference type="NCBI Taxonomy" id="518643"/>
    <lineage>
        <taxon>Bacteria</taxon>
        <taxon>Bacillati</taxon>
        <taxon>Actinomycetota</taxon>
        <taxon>Actinomycetes</taxon>
        <taxon>Bifidobacteriales</taxon>
        <taxon>Bifidobacteriaceae</taxon>
        <taxon>Bifidobacterium</taxon>
    </lineage>
</organism>
<evidence type="ECO:0000313" key="2">
    <source>
        <dbReference type="EMBL" id="ROT86284.1"/>
    </source>
</evidence>
<comment type="caution">
    <text evidence="2">The sequence shown here is derived from an EMBL/GenBank/DDBJ whole genome shotgun (WGS) entry which is preliminary data.</text>
</comment>
<dbReference type="RefSeq" id="WP_123645349.1">
    <property type="nucleotide sequence ID" value="NZ_QRAJ01000013.1"/>
</dbReference>
<proteinExistence type="predicted"/>
<gene>
    <name evidence="2" type="ORF">BMONG18_1604</name>
</gene>
<feature type="compositionally biased region" description="Basic and acidic residues" evidence="1">
    <location>
        <begin position="1"/>
        <end position="13"/>
    </location>
</feature>
<feature type="compositionally biased region" description="Polar residues" evidence="1">
    <location>
        <begin position="14"/>
        <end position="24"/>
    </location>
</feature>
<accession>A0A423UC42</accession>
<feature type="region of interest" description="Disordered" evidence="1">
    <location>
        <begin position="1"/>
        <end position="45"/>
    </location>
</feature>
<name>A0A423UC42_9BIFI</name>
<evidence type="ECO:0008006" key="4">
    <source>
        <dbReference type="Google" id="ProtNLM"/>
    </source>
</evidence>
<reference evidence="2 3" key="1">
    <citation type="submission" date="2018-07" db="EMBL/GenBank/DDBJ databases">
        <title>The role of parmesan cheese in vectoring bovine microbiota.</title>
        <authorList>
            <person name="Lugli G.A."/>
            <person name="Milani C."/>
        </authorList>
    </citation>
    <scope>NUCLEOTIDE SEQUENCE [LARGE SCALE GENOMIC DNA]</scope>
    <source>
        <strain evidence="2 3">BMONG18</strain>
    </source>
</reference>
<evidence type="ECO:0000313" key="3">
    <source>
        <dbReference type="Proteomes" id="UP000285266"/>
    </source>
</evidence>
<evidence type="ECO:0000256" key="1">
    <source>
        <dbReference type="SAM" id="MobiDB-lite"/>
    </source>
</evidence>
<protein>
    <recommendedName>
        <fullName evidence="4">Ribbon-helix-helix protein CopG domain-containing protein</fullName>
    </recommendedName>
</protein>
<sequence length="114" mass="12938">MTRTAKERQDIRNWSEQLSAQAESGQLEPIEGSRTYRGENAPAMQDDDLLAIFQGRPREELRQPAKKTWRIRTTEELDAWAAAGAKEEQINTSALVRKAVAEYLGHHHRTAQPA</sequence>
<dbReference type="AlphaFoldDB" id="A0A423UC42"/>
<dbReference type="EMBL" id="QRAJ01000013">
    <property type="protein sequence ID" value="ROT86284.1"/>
    <property type="molecule type" value="Genomic_DNA"/>
</dbReference>
<dbReference type="Proteomes" id="UP000285266">
    <property type="component" value="Unassembled WGS sequence"/>
</dbReference>